<dbReference type="PRINTS" id="PR00419">
    <property type="entry name" value="ADXRDTASE"/>
</dbReference>
<evidence type="ECO:0000313" key="13">
    <source>
        <dbReference type="Proteomes" id="UP001240171"/>
    </source>
</evidence>
<dbReference type="InterPro" id="IPR014105">
    <property type="entry name" value="Carotenoid/retinoid_OxRdtase"/>
</dbReference>
<dbReference type="PROSITE" id="PS51257">
    <property type="entry name" value="PROKAR_LIPOPROTEIN"/>
    <property type="match status" value="1"/>
</dbReference>
<comment type="catalytic activity">
    <reaction evidence="9">
        <text>all-trans-4,4'-diaponeurosporene + 2 AH2 + 2 O2 = 4,4'-diaponeurosporenal + 2 A + 3 H2O</text>
        <dbReference type="Rhea" id="RHEA:56104"/>
        <dbReference type="ChEBI" id="CHEBI:13193"/>
        <dbReference type="ChEBI" id="CHEBI:15377"/>
        <dbReference type="ChEBI" id="CHEBI:15379"/>
        <dbReference type="ChEBI" id="CHEBI:17499"/>
        <dbReference type="ChEBI" id="CHEBI:62743"/>
        <dbReference type="ChEBI" id="CHEBI:79065"/>
    </reaction>
</comment>
<organism evidence="12 13">
    <name type="scientific">Paenibacillus lacisoli</name>
    <dbReference type="NCBI Taxonomy" id="3064525"/>
    <lineage>
        <taxon>Bacteria</taxon>
        <taxon>Bacillati</taxon>
        <taxon>Bacillota</taxon>
        <taxon>Bacilli</taxon>
        <taxon>Bacillales</taxon>
        <taxon>Paenibacillaceae</taxon>
        <taxon>Paenibacillus</taxon>
    </lineage>
</organism>
<dbReference type="Pfam" id="PF01593">
    <property type="entry name" value="Amino_oxidase"/>
    <property type="match status" value="1"/>
</dbReference>
<evidence type="ECO:0000256" key="8">
    <source>
        <dbReference type="ARBA" id="ARBA00042619"/>
    </source>
</evidence>
<keyword evidence="3 10" id="KW-0560">Oxidoreductase</keyword>
<dbReference type="InterPro" id="IPR002937">
    <property type="entry name" value="Amino_oxidase"/>
</dbReference>
<evidence type="ECO:0000256" key="9">
    <source>
        <dbReference type="ARBA" id="ARBA00048532"/>
    </source>
</evidence>
<dbReference type="SUPFAM" id="SSF51905">
    <property type="entry name" value="FAD/NAD(P)-binding domain"/>
    <property type="match status" value="1"/>
</dbReference>
<name>A0ABT9CB60_9BACL</name>
<evidence type="ECO:0000313" key="12">
    <source>
        <dbReference type="EMBL" id="MDO7906500.1"/>
    </source>
</evidence>
<keyword evidence="2 10" id="KW-0125">Carotenoid biosynthesis</keyword>
<evidence type="ECO:0000256" key="7">
    <source>
        <dbReference type="ARBA" id="ARBA00041900"/>
    </source>
</evidence>
<reference evidence="12 13" key="1">
    <citation type="submission" date="2023-07" db="EMBL/GenBank/DDBJ databases">
        <title>Paenibacillus sp. JX-17 nov. isolated from soil.</title>
        <authorList>
            <person name="Wan Y."/>
            <person name="Liu B."/>
        </authorList>
    </citation>
    <scope>NUCLEOTIDE SEQUENCE [LARGE SCALE GENOMIC DNA]</scope>
    <source>
        <strain evidence="12 13">JX-17</strain>
    </source>
</reference>
<evidence type="ECO:0000256" key="4">
    <source>
        <dbReference type="ARBA" id="ARBA00037901"/>
    </source>
</evidence>
<dbReference type="PANTHER" id="PTHR43734:SF7">
    <property type="entry name" value="4,4'-DIAPONEUROSPORENE OXYGENASE"/>
    <property type="match status" value="1"/>
</dbReference>
<comment type="similarity">
    <text evidence="5">Belongs to the carotenoid/retinoid oxidoreductase family. CrtP subfamily.</text>
</comment>
<comment type="caution">
    <text evidence="12">The sequence shown here is derived from an EMBL/GenBank/DDBJ whole genome shotgun (WGS) entry which is preliminary data.</text>
</comment>
<dbReference type="Gene3D" id="3.50.50.60">
    <property type="entry name" value="FAD/NAD(P)-binding domain"/>
    <property type="match status" value="2"/>
</dbReference>
<evidence type="ECO:0000256" key="6">
    <source>
        <dbReference type="ARBA" id="ARBA00039159"/>
    </source>
</evidence>
<keyword evidence="13" id="KW-1185">Reference proteome</keyword>
<evidence type="ECO:0000256" key="10">
    <source>
        <dbReference type="RuleBase" id="RU362075"/>
    </source>
</evidence>
<dbReference type="InterPro" id="IPR036188">
    <property type="entry name" value="FAD/NAD-bd_sf"/>
</dbReference>
<evidence type="ECO:0000256" key="5">
    <source>
        <dbReference type="ARBA" id="ARBA00038194"/>
    </source>
</evidence>
<sequence length="492" mass="54610">MTKKVVVIGAGFGGLSCAIGLASRGFDVTVLERQPTIGGKLQRITAEGYSFDRGPSTITMPEAFRSVFTAAGARMEDYCELYELEPRTRNIFADGSVVDLSRDTGRMKEQIAAYSSHDAMQYDAFMTESAALYRQADEQFMHKLLVTPRDRLSLPMLRGLLRVRPLVKLQTLLQRYFKHPHTLAMFGRYATYVGSSPYQSPSIFAMLGHVEANMGIYGVRGGTYRLADGLRQLAEERGVRIQLNTDVHQIVVQSGRVEGVDSNHGFFGAELVIANGDVLTVNRNLLSPALRPSMSDQVIDAYEPSLSGFVTLAGVRRQYDQLLHHTVFFPEQYEPEFKDIFDRKTAPADPTIYICWSGATEKGMAPEGASNLFILANAPYLSDEWDWTQKQDSYRNTILTNLEKRGITGLRHAEVLMNYTPQDIARDTLAHRGSIYGISSNSAKQTFFRPGNRSKDVRGLWYVGGTTHPGGGTPLVTLSGQLVAEYIAGSSW</sequence>
<dbReference type="EMBL" id="JAUQTB010000003">
    <property type="protein sequence ID" value="MDO7906500.1"/>
    <property type="molecule type" value="Genomic_DNA"/>
</dbReference>
<protein>
    <recommendedName>
        <fullName evidence="6">4,4'-diaponeurosporene oxygenase</fullName>
    </recommendedName>
    <alternativeName>
        <fullName evidence="7">4,4'-diaponeurosporene oxidase</fullName>
    </alternativeName>
    <alternativeName>
        <fullName evidence="8">Carotenoid oxidase</fullName>
    </alternativeName>
</protein>
<evidence type="ECO:0000256" key="1">
    <source>
        <dbReference type="ARBA" id="ARBA00001974"/>
    </source>
</evidence>
<comment type="pathway">
    <text evidence="4">Carotenoid biosynthesis; staphyloxanthin biosynthesis; staphyloxanthin from farnesyl diphosphate: step 3/5.</text>
</comment>
<comment type="cofactor">
    <cofactor evidence="1">
        <name>FAD</name>
        <dbReference type="ChEBI" id="CHEBI:57692"/>
    </cofactor>
</comment>
<accession>A0ABT9CB60</accession>
<evidence type="ECO:0000259" key="11">
    <source>
        <dbReference type="Pfam" id="PF01593"/>
    </source>
</evidence>
<dbReference type="NCBIfam" id="TIGR02734">
    <property type="entry name" value="crtI_fam"/>
    <property type="match status" value="1"/>
</dbReference>
<dbReference type="PANTHER" id="PTHR43734">
    <property type="entry name" value="PHYTOENE DESATURASE"/>
    <property type="match status" value="1"/>
</dbReference>
<evidence type="ECO:0000256" key="3">
    <source>
        <dbReference type="ARBA" id="ARBA00023002"/>
    </source>
</evidence>
<feature type="domain" description="Amine oxidase" evidence="11">
    <location>
        <begin position="13"/>
        <end position="487"/>
    </location>
</feature>
<dbReference type="GO" id="GO:0016491">
    <property type="term" value="F:oxidoreductase activity"/>
    <property type="evidence" value="ECO:0007669"/>
    <property type="project" value="UniProtKB-KW"/>
</dbReference>
<evidence type="ECO:0000256" key="2">
    <source>
        <dbReference type="ARBA" id="ARBA00022746"/>
    </source>
</evidence>
<dbReference type="RefSeq" id="WP_305023684.1">
    <property type="nucleotide sequence ID" value="NZ_JAUQTB010000003.1"/>
</dbReference>
<dbReference type="Proteomes" id="UP001240171">
    <property type="component" value="Unassembled WGS sequence"/>
</dbReference>
<gene>
    <name evidence="12" type="primary">crtI</name>
    <name evidence="12" type="ORF">Q5741_08720</name>
</gene>
<proteinExistence type="inferred from homology"/>